<name>A0ABM8Q742_9BACT</name>
<evidence type="ECO:0008006" key="3">
    <source>
        <dbReference type="Google" id="ProtNLM"/>
    </source>
</evidence>
<evidence type="ECO:0000313" key="1">
    <source>
        <dbReference type="EMBL" id="CAD7288791.1"/>
    </source>
</evidence>
<protein>
    <recommendedName>
        <fullName evidence="3">DUF4156 domain-containing protein</fullName>
    </recommendedName>
</protein>
<dbReference type="RefSeq" id="WP_230057264.1">
    <property type="nucleotide sequence ID" value="NZ_CAJHOE010000004.1"/>
</dbReference>
<gene>
    <name evidence="1" type="ORF">LMG8286_01522</name>
</gene>
<accession>A0ABM8Q742</accession>
<evidence type="ECO:0000313" key="2">
    <source>
        <dbReference type="Proteomes" id="UP000789359"/>
    </source>
</evidence>
<reference evidence="1 2" key="1">
    <citation type="submission" date="2020-11" db="EMBL/GenBank/DDBJ databases">
        <authorList>
            <person name="Peeters C."/>
        </authorList>
    </citation>
    <scope>NUCLEOTIDE SEQUENCE [LARGE SCALE GENOMIC DNA]</scope>
    <source>
        <strain evidence="1 2">LMG 8286</strain>
    </source>
</reference>
<organism evidence="1 2">
    <name type="scientific">Campylobacter suis</name>
    <dbReference type="NCBI Taxonomy" id="2790657"/>
    <lineage>
        <taxon>Bacteria</taxon>
        <taxon>Pseudomonadati</taxon>
        <taxon>Campylobacterota</taxon>
        <taxon>Epsilonproteobacteria</taxon>
        <taxon>Campylobacterales</taxon>
        <taxon>Campylobacteraceae</taxon>
        <taxon>Campylobacter</taxon>
    </lineage>
</organism>
<sequence length="100" mass="10871">MTIARSTPYNCTVLGEIGGRSDTVLGAVGANLQTLRDSAINDAKNTASQVVGANKRIMLRIFNEKAVCMQANRPVNCTEHEIGLIRSYRLNAQVFDCGEK</sequence>
<dbReference type="EMBL" id="CAJHOE010000004">
    <property type="protein sequence ID" value="CAD7288791.1"/>
    <property type="molecule type" value="Genomic_DNA"/>
</dbReference>
<dbReference type="Proteomes" id="UP000789359">
    <property type="component" value="Unassembled WGS sequence"/>
</dbReference>
<proteinExistence type="predicted"/>
<keyword evidence="2" id="KW-1185">Reference proteome</keyword>
<comment type="caution">
    <text evidence="1">The sequence shown here is derived from an EMBL/GenBank/DDBJ whole genome shotgun (WGS) entry which is preliminary data.</text>
</comment>